<sequence>MGDINERPPEPNIMAPGHSDVDVLIIGAGPAGLMAATWMARCGIKTRIVDKRGTKIFSGQADGLQCRTLEIFDSFGFADRVWKESNHMLEICLWNPDTAGRIKRSDRIPDTIPNISRFQQVVLHQGRIERFFLDSLKKYSDIEVERGVLPESLKFDESKSDDPDAYPIEVALRHLTHKEASPEQSNATNGAAGSDGLFRSNMSADDTQELLNTAATNGKAGLREIVRAKYMIGCDGAHSWTRKQLGYKLEGEQTDYIWGVLDIIPITDFPDIRMRCAIHSASCGSVMVIPRENKLVRLYIQMTTTENGGGKLDRRTITPQMILESAQRTMAPYKLTYKYCDWWTAYQIGQRVGSDFSKNERIFLAGDAVHTHSPKAGQGMNVSMQDTFNLGWKIAAVVNGTASRSILKTYQSERRRIAQDLIAFDHKFSRLFSGRPAKDVMDEAGISMEEFKDAFVKGNLFASGVAVDYGASVIVAKEGDAQEQGDGSDVGIETGKGVVSKQALATNVKVGMRMPSFQVLNQADARPWQFQQMLKSDGRWRIVVFAGDVSDAKQMERVANLGKALDGPGSFIRRFTPAGKKIDSLFDILTIHCAKRTETELHNFPDIFHPFDEREGWDYWKVFVDDESYHEGFGNAYKQYGVGKKEGCTMVLRPDQYVAWIGDMEDVSSMDRYFSAFMVAKA</sequence>
<name>A0AAD9T6H5_9HELO</name>
<dbReference type="InterPro" id="IPR012941">
    <property type="entry name" value="Phe_hydrox_C_dim_dom"/>
</dbReference>
<keyword evidence="4" id="KW-0560">Oxidoreductase</keyword>
<keyword evidence="2" id="KW-0285">Flavoprotein</keyword>
<dbReference type="CDD" id="cd02979">
    <property type="entry name" value="PHOX_C"/>
    <property type="match status" value="1"/>
</dbReference>
<evidence type="ECO:0000256" key="1">
    <source>
        <dbReference type="ARBA" id="ARBA00007801"/>
    </source>
</evidence>
<dbReference type="Gene3D" id="3.50.50.60">
    <property type="entry name" value="FAD/NAD(P)-binding domain"/>
    <property type="match status" value="1"/>
</dbReference>
<dbReference type="PRINTS" id="PR00420">
    <property type="entry name" value="RNGMNOXGNASE"/>
</dbReference>
<dbReference type="EMBL" id="JAUBYV010000001">
    <property type="protein sequence ID" value="KAK2630486.1"/>
    <property type="molecule type" value="Genomic_DNA"/>
</dbReference>
<proteinExistence type="inferred from homology"/>
<protein>
    <recommendedName>
        <fullName evidence="9">Phenol 2-monooxygenase</fullName>
    </recommendedName>
</protein>
<gene>
    <name evidence="7" type="ORF">QTJ16_001306</name>
</gene>
<evidence type="ECO:0000313" key="7">
    <source>
        <dbReference type="EMBL" id="KAK2630486.1"/>
    </source>
</evidence>
<dbReference type="GO" id="GO:0016709">
    <property type="term" value="F:oxidoreductase activity, acting on paired donors, with incorporation or reduction of molecular oxygen, NAD(P)H as one donor, and incorporation of one atom of oxygen"/>
    <property type="evidence" value="ECO:0007669"/>
    <property type="project" value="UniProtKB-ARBA"/>
</dbReference>
<keyword evidence="8" id="KW-1185">Reference proteome</keyword>
<dbReference type="AlphaFoldDB" id="A0AAD9T6H5"/>
<dbReference type="InterPro" id="IPR002938">
    <property type="entry name" value="FAD-bd"/>
</dbReference>
<dbReference type="Gene3D" id="3.40.30.20">
    <property type="match status" value="1"/>
</dbReference>
<reference evidence="7" key="1">
    <citation type="submission" date="2023-06" db="EMBL/GenBank/DDBJ databases">
        <title>Draft genome of Marssonina rosae.</title>
        <authorList>
            <person name="Cheng Q."/>
        </authorList>
    </citation>
    <scope>NUCLEOTIDE SEQUENCE</scope>
    <source>
        <strain evidence="7">R4</strain>
    </source>
</reference>
<feature type="domain" description="FAD-binding" evidence="5">
    <location>
        <begin position="20"/>
        <end position="424"/>
    </location>
</feature>
<dbReference type="PANTHER" id="PTHR43004">
    <property type="entry name" value="TRK SYSTEM POTASSIUM UPTAKE PROTEIN"/>
    <property type="match status" value="1"/>
</dbReference>
<dbReference type="SUPFAM" id="SSF54373">
    <property type="entry name" value="FAD-linked reductases, C-terminal domain"/>
    <property type="match status" value="1"/>
</dbReference>
<comment type="caution">
    <text evidence="7">The sequence shown here is derived from an EMBL/GenBank/DDBJ whole genome shotgun (WGS) entry which is preliminary data.</text>
</comment>
<evidence type="ECO:0008006" key="9">
    <source>
        <dbReference type="Google" id="ProtNLM"/>
    </source>
</evidence>
<dbReference type="Gene3D" id="3.30.9.10">
    <property type="entry name" value="D-Amino Acid Oxidase, subunit A, domain 2"/>
    <property type="match status" value="1"/>
</dbReference>
<dbReference type="InterPro" id="IPR038220">
    <property type="entry name" value="PHOX_C_sf"/>
</dbReference>
<keyword evidence="3" id="KW-0274">FAD</keyword>
<dbReference type="PANTHER" id="PTHR43004:SF20">
    <property type="entry name" value="2-MONOOXYGENASE, PUTATIVE (AFU_ORTHOLOGUE AFUA_1G13660)-RELATED"/>
    <property type="match status" value="1"/>
</dbReference>
<evidence type="ECO:0000259" key="5">
    <source>
        <dbReference type="Pfam" id="PF01494"/>
    </source>
</evidence>
<evidence type="ECO:0000259" key="6">
    <source>
        <dbReference type="Pfam" id="PF07976"/>
    </source>
</evidence>
<dbReference type="SUPFAM" id="SSF51905">
    <property type="entry name" value="FAD/NAD(P)-binding domain"/>
    <property type="match status" value="1"/>
</dbReference>
<accession>A0AAD9T6H5</accession>
<evidence type="ECO:0000256" key="3">
    <source>
        <dbReference type="ARBA" id="ARBA00022827"/>
    </source>
</evidence>
<organism evidence="7 8">
    <name type="scientific">Diplocarpon rosae</name>
    <dbReference type="NCBI Taxonomy" id="946125"/>
    <lineage>
        <taxon>Eukaryota</taxon>
        <taxon>Fungi</taxon>
        <taxon>Dikarya</taxon>
        <taxon>Ascomycota</taxon>
        <taxon>Pezizomycotina</taxon>
        <taxon>Leotiomycetes</taxon>
        <taxon>Helotiales</taxon>
        <taxon>Drepanopezizaceae</taxon>
        <taxon>Diplocarpon</taxon>
    </lineage>
</organism>
<feature type="domain" description="Phenol hydroxylase-like C-terminal dimerisation" evidence="6">
    <location>
        <begin position="467"/>
        <end position="681"/>
    </location>
</feature>
<comment type="similarity">
    <text evidence="1">Belongs to the PheA/TfdB FAD monooxygenase family.</text>
</comment>
<evidence type="ECO:0000256" key="4">
    <source>
        <dbReference type="ARBA" id="ARBA00023002"/>
    </source>
</evidence>
<dbReference type="Pfam" id="PF01494">
    <property type="entry name" value="FAD_binding_3"/>
    <property type="match status" value="1"/>
</dbReference>
<dbReference type="InterPro" id="IPR050641">
    <property type="entry name" value="RIFMO-like"/>
</dbReference>
<dbReference type="Pfam" id="PF07976">
    <property type="entry name" value="Phe_hydrox_dim"/>
    <property type="match status" value="1"/>
</dbReference>
<dbReference type="InterPro" id="IPR036249">
    <property type="entry name" value="Thioredoxin-like_sf"/>
</dbReference>
<dbReference type="InterPro" id="IPR036188">
    <property type="entry name" value="FAD/NAD-bd_sf"/>
</dbReference>
<dbReference type="GO" id="GO:0071949">
    <property type="term" value="F:FAD binding"/>
    <property type="evidence" value="ECO:0007669"/>
    <property type="project" value="InterPro"/>
</dbReference>
<dbReference type="Proteomes" id="UP001285354">
    <property type="component" value="Unassembled WGS sequence"/>
</dbReference>
<dbReference type="SUPFAM" id="SSF52833">
    <property type="entry name" value="Thioredoxin-like"/>
    <property type="match status" value="1"/>
</dbReference>
<evidence type="ECO:0000313" key="8">
    <source>
        <dbReference type="Proteomes" id="UP001285354"/>
    </source>
</evidence>
<evidence type="ECO:0000256" key="2">
    <source>
        <dbReference type="ARBA" id="ARBA00022630"/>
    </source>
</evidence>